<name>A0A4R9A8K4_9MICO</name>
<dbReference type="EMBL" id="SOHE01000018">
    <property type="protein sequence ID" value="TFD53936.1"/>
    <property type="molecule type" value="Genomic_DNA"/>
</dbReference>
<proteinExistence type="predicted"/>
<dbReference type="InterPro" id="IPR016024">
    <property type="entry name" value="ARM-type_fold"/>
</dbReference>
<dbReference type="RefSeq" id="WP_134518360.1">
    <property type="nucleotide sequence ID" value="NZ_SOHE01000018.1"/>
</dbReference>
<dbReference type="OrthoDB" id="4981341at2"/>
<evidence type="ECO:0000313" key="2">
    <source>
        <dbReference type="Proteomes" id="UP000297447"/>
    </source>
</evidence>
<reference evidence="1 2" key="1">
    <citation type="submission" date="2019-03" db="EMBL/GenBank/DDBJ databases">
        <title>Genomics of glacier-inhabiting Cryobacterium strains.</title>
        <authorList>
            <person name="Liu Q."/>
            <person name="Xin Y.-H."/>
        </authorList>
    </citation>
    <scope>NUCLEOTIDE SEQUENCE [LARGE SCALE GENOMIC DNA]</scope>
    <source>
        <strain evidence="1 2">Hh14</strain>
    </source>
</reference>
<sequence>MTDAGDFVDSTLQSEGTWYRAADDKERLNSDLRFYGASVGAVRGTVRDLARRYPGMTHDEITALSSELWREPVFERRLASVVLLQANVSRLVGSDLTRIEGFVRDARLAALVDPLALDVLGPLRENVGRRDRMRIDLAFDRWVRDDVWLARAALLSPLRALRAGAGDWPGFTRRAALAAGHSPVVVEAIDRVRAEVGIRRPDLLG</sequence>
<protein>
    <submittedName>
        <fullName evidence="1">DNA alkylation repair protein</fullName>
    </submittedName>
</protein>
<organism evidence="1 2">
    <name type="scientific">Cryobacterium frigoriphilum</name>
    <dbReference type="NCBI Taxonomy" id="1259150"/>
    <lineage>
        <taxon>Bacteria</taxon>
        <taxon>Bacillati</taxon>
        <taxon>Actinomycetota</taxon>
        <taxon>Actinomycetes</taxon>
        <taxon>Micrococcales</taxon>
        <taxon>Microbacteriaceae</taxon>
        <taxon>Cryobacterium</taxon>
    </lineage>
</organism>
<dbReference type="SUPFAM" id="SSF48371">
    <property type="entry name" value="ARM repeat"/>
    <property type="match status" value="1"/>
</dbReference>
<evidence type="ECO:0000313" key="1">
    <source>
        <dbReference type="EMBL" id="TFD53936.1"/>
    </source>
</evidence>
<accession>A0A4R9A8K4</accession>
<dbReference type="AlphaFoldDB" id="A0A4R9A8K4"/>
<dbReference type="Gene3D" id="1.25.10.90">
    <property type="match status" value="1"/>
</dbReference>
<keyword evidence="2" id="KW-1185">Reference proteome</keyword>
<comment type="caution">
    <text evidence="1">The sequence shown here is derived from an EMBL/GenBank/DDBJ whole genome shotgun (WGS) entry which is preliminary data.</text>
</comment>
<dbReference type="InterPro" id="IPR014825">
    <property type="entry name" value="DNA_alkylation"/>
</dbReference>
<dbReference type="Proteomes" id="UP000297447">
    <property type="component" value="Unassembled WGS sequence"/>
</dbReference>
<dbReference type="Pfam" id="PF08713">
    <property type="entry name" value="DNA_alkylation"/>
    <property type="match status" value="1"/>
</dbReference>
<gene>
    <name evidence="1" type="ORF">E3T55_04380</name>
</gene>